<protein>
    <submittedName>
        <fullName evidence="1">Uncharacterized protein</fullName>
    </submittedName>
</protein>
<keyword evidence="2" id="KW-1185">Reference proteome</keyword>
<proteinExistence type="predicted"/>
<reference evidence="1 2" key="1">
    <citation type="submission" date="2024-09" db="EMBL/GenBank/DDBJ databases">
        <authorList>
            <person name="Sun Q."/>
            <person name="Mori K."/>
        </authorList>
    </citation>
    <scope>NUCLEOTIDE SEQUENCE [LARGE SCALE GENOMIC DNA]</scope>
    <source>
        <strain evidence="1 2">JCM 13519</strain>
    </source>
</reference>
<accession>A0ABV5UNY2</accession>
<name>A0ABV5UNY2_9MICC</name>
<evidence type="ECO:0000313" key="2">
    <source>
        <dbReference type="Proteomes" id="UP001589536"/>
    </source>
</evidence>
<comment type="caution">
    <text evidence="1">The sequence shown here is derived from an EMBL/GenBank/DDBJ whole genome shotgun (WGS) entry which is preliminary data.</text>
</comment>
<evidence type="ECO:0000313" key="1">
    <source>
        <dbReference type="EMBL" id="MFB9714224.1"/>
    </source>
</evidence>
<dbReference type="Proteomes" id="UP001589536">
    <property type="component" value="Unassembled WGS sequence"/>
</dbReference>
<organism evidence="1 2">
    <name type="scientific">Arthrobacter methylotrophus</name>
    <dbReference type="NCBI Taxonomy" id="121291"/>
    <lineage>
        <taxon>Bacteria</taxon>
        <taxon>Bacillati</taxon>
        <taxon>Actinomycetota</taxon>
        <taxon>Actinomycetes</taxon>
        <taxon>Micrococcales</taxon>
        <taxon>Micrococcaceae</taxon>
        <taxon>Arthrobacter</taxon>
    </lineage>
</organism>
<dbReference type="EMBL" id="JBHMBH010000019">
    <property type="protein sequence ID" value="MFB9714224.1"/>
    <property type="molecule type" value="Genomic_DNA"/>
</dbReference>
<gene>
    <name evidence="1" type="ORF">ACFFPI_08810</name>
</gene>
<dbReference type="RefSeq" id="WP_345043964.1">
    <property type="nucleotide sequence ID" value="NZ_BAABED010000001.1"/>
</dbReference>
<sequence>MHQSKIPADKQIDAAKLDAWIQMNTLRSAVHSPGPAFVYIKDLEAATSGTEIDPVEIQANIEAKTVRDADPTDGVSFIYLDDLMDGFRGTRLEPDEVITAAAMERHRQE</sequence>